<dbReference type="SMART" id="SM00198">
    <property type="entry name" value="SCP"/>
    <property type="match status" value="1"/>
</dbReference>
<reference evidence="3" key="1">
    <citation type="journal article" date="2015" name="Nat. Genet.">
        <title>The genome and transcriptome of the zoonotic hookworm Ancylostoma ceylanicum identify infection-specific gene families.</title>
        <authorList>
            <person name="Schwarz E.M."/>
            <person name="Hu Y."/>
            <person name="Antoshechkin I."/>
            <person name="Miller M.M."/>
            <person name="Sternberg P.W."/>
            <person name="Aroian R.V."/>
        </authorList>
    </citation>
    <scope>NUCLEOTIDE SEQUENCE</scope>
    <source>
        <strain evidence="3">HY135</strain>
    </source>
</reference>
<dbReference type="AlphaFoldDB" id="A0A016W9Q1"/>
<dbReference type="EMBL" id="JARK01000590">
    <property type="protein sequence ID" value="EYC35748.1"/>
    <property type="molecule type" value="Genomic_DNA"/>
</dbReference>
<dbReference type="OrthoDB" id="5874910at2759"/>
<organism evidence="2 3">
    <name type="scientific">Ancylostoma ceylanicum</name>
    <dbReference type="NCBI Taxonomy" id="53326"/>
    <lineage>
        <taxon>Eukaryota</taxon>
        <taxon>Metazoa</taxon>
        <taxon>Ecdysozoa</taxon>
        <taxon>Nematoda</taxon>
        <taxon>Chromadorea</taxon>
        <taxon>Rhabditida</taxon>
        <taxon>Rhabditina</taxon>
        <taxon>Rhabditomorpha</taxon>
        <taxon>Strongyloidea</taxon>
        <taxon>Ancylostomatidae</taxon>
        <taxon>Ancylostomatinae</taxon>
        <taxon>Ancylostoma</taxon>
    </lineage>
</organism>
<keyword evidence="3" id="KW-1185">Reference proteome</keyword>
<evidence type="ECO:0000313" key="2">
    <source>
        <dbReference type="EMBL" id="EYC35748.1"/>
    </source>
</evidence>
<dbReference type="InterPro" id="IPR035940">
    <property type="entry name" value="CAP_sf"/>
</dbReference>
<name>A0A016W9Q1_9BILA</name>
<comment type="caution">
    <text evidence="2">The sequence shown here is derived from an EMBL/GenBank/DDBJ whole genome shotgun (WGS) entry which is preliminary data.</text>
</comment>
<proteinExistence type="predicted"/>
<dbReference type="PANTHER" id="PTHR10334">
    <property type="entry name" value="CYSTEINE-RICH SECRETORY PROTEIN-RELATED"/>
    <property type="match status" value="1"/>
</dbReference>
<dbReference type="InterPro" id="IPR014044">
    <property type="entry name" value="CAP_dom"/>
</dbReference>
<evidence type="ECO:0000259" key="1">
    <source>
        <dbReference type="SMART" id="SM00198"/>
    </source>
</evidence>
<dbReference type="InterPro" id="IPR001283">
    <property type="entry name" value="CRISP-related"/>
</dbReference>
<dbReference type="Proteomes" id="UP000024635">
    <property type="component" value="Unassembled WGS sequence"/>
</dbReference>
<evidence type="ECO:0000313" key="3">
    <source>
        <dbReference type="Proteomes" id="UP000024635"/>
    </source>
</evidence>
<sequence length="106" mass="12074">MHSKQESIFKAVRQWWKTIRTTGGVGKDRIYQQSFVGTPIDGFTQMAWAATRRLGCAVVKCSGRYNVVCRYSERGNIVGEEIYKRGRPCSQCPQGSTCMDNLCKWN</sequence>
<dbReference type="SUPFAM" id="SSF55797">
    <property type="entry name" value="PR-1-like"/>
    <property type="match status" value="1"/>
</dbReference>
<gene>
    <name evidence="2" type="primary">Acey_s0990.g3311</name>
    <name evidence="2" type="ORF">Y032_0990g3311</name>
</gene>
<feature type="domain" description="SCP" evidence="1">
    <location>
        <begin position="1"/>
        <end position="79"/>
    </location>
</feature>
<dbReference type="Gene3D" id="3.40.33.10">
    <property type="entry name" value="CAP"/>
    <property type="match status" value="1"/>
</dbReference>
<protein>
    <recommendedName>
        <fullName evidence="1">SCP domain-containing protein</fullName>
    </recommendedName>
</protein>
<accession>A0A016W9Q1</accession>
<dbReference type="STRING" id="53326.A0A016W9Q1"/>
<dbReference type="Pfam" id="PF00188">
    <property type="entry name" value="CAP"/>
    <property type="match status" value="1"/>
</dbReference>